<dbReference type="SMART" id="SM00060">
    <property type="entry name" value="FN3"/>
    <property type="match status" value="2"/>
</dbReference>
<feature type="domain" description="Fibronectin type-III" evidence="6">
    <location>
        <begin position="547"/>
        <end position="637"/>
    </location>
</feature>
<feature type="compositionally biased region" description="Basic and acidic residues" evidence="4">
    <location>
        <begin position="410"/>
        <end position="443"/>
    </location>
</feature>
<keyword evidence="5" id="KW-1133">Transmembrane helix</keyword>
<feature type="compositionally biased region" description="Basic and acidic residues" evidence="4">
    <location>
        <begin position="328"/>
        <end position="348"/>
    </location>
</feature>
<dbReference type="RefSeq" id="WP_344153373.1">
    <property type="nucleotide sequence ID" value="NZ_BAAANF010000013.1"/>
</dbReference>
<dbReference type="InterPro" id="IPR003961">
    <property type="entry name" value="FN3_dom"/>
</dbReference>
<keyword evidence="2" id="KW-0326">Glycosidase</keyword>
<dbReference type="PROSITE" id="PS50853">
    <property type="entry name" value="FN3"/>
    <property type="match status" value="2"/>
</dbReference>
<feature type="compositionally biased region" description="Low complexity" evidence="4">
    <location>
        <begin position="447"/>
        <end position="463"/>
    </location>
</feature>
<keyword evidence="8" id="KW-1185">Reference proteome</keyword>
<dbReference type="SUPFAM" id="SSF49265">
    <property type="entry name" value="Fibronectin type III"/>
    <property type="match status" value="1"/>
</dbReference>
<keyword evidence="3" id="KW-0119">Carbohydrate metabolism</keyword>
<feature type="domain" description="Fibronectin type-III" evidence="6">
    <location>
        <begin position="454"/>
        <end position="544"/>
    </location>
</feature>
<evidence type="ECO:0000256" key="2">
    <source>
        <dbReference type="ARBA" id="ARBA00023295"/>
    </source>
</evidence>
<sequence>MKLTKFLRRADSPEGRKGRAGLAAVVAGCVALTSVVVLTGAGDPNSGFKFTQSGHWIYNSAIGRVFHLDSTTHKIDAQVPLTTGTPGAQVVQTDTDAYVLSKSRIDKFGKSDLSVAEPIEAPKDQAIGLEAAGSVFAVYQQEGQVMRLGKHPAKAFLGGRLGDPVVTSEGTLWVHKVDEGELCLLPLTADRLSCPATVQKGHKGALTVIGSKAVFVDLTSDRVTDLTPDGFGQHVDLSNDVPESAVVAANDVDGRIAVLDRDQSAVHLIGLPDKSGQKAAAPIIRKLRKGNYDKVASSGHGLAVLDRKESDLATVDRDGKVGYTKVESNNEKDPIKHEPNLFRGDDSKVYVESGKGDQVVVVDQDGRAEPVVIGTDDDGIIHKPKKPPTSQPPKKPDEKPDVPAHTQDPPAKKDPPAKEDPPKRERPDVPEKTDPPRKTEPPKKPKTPTINAGVPGAASGVSARYGTDGPTVNWRAAAANGAPITAYELSWSGGSKTVSGSTRSTLITELADKTTAYYVTIRARNRVGLGPAVRTGQIKKTYAEAESPREIVVSKDGTSGQLTLAWDRPTMGDGTFVRYTVSIGSPTAKPRVNSTTTEATVTGLKDGTKYTFYVRAITRAPNGDLLSGKWTSLTGSPVGKDERTKRVVASRGAGTEYKDCQPPDCAFIQVRIENLLPNTDYEIVPYVDGKKFNPGATLETSSEGHMLVDDRFPCGMVGKRVYVLVKGPDGTYKSNTFTWKSG</sequence>
<dbReference type="InterPro" id="IPR050964">
    <property type="entry name" value="Striated_Muscle_Regulatory"/>
</dbReference>
<feature type="region of interest" description="Disordered" evidence="4">
    <location>
        <begin position="323"/>
        <end position="348"/>
    </location>
</feature>
<gene>
    <name evidence="7" type="ORF">GCM10009745_38350</name>
</gene>
<keyword evidence="5" id="KW-0472">Membrane</keyword>
<dbReference type="Gene3D" id="2.60.40.10">
    <property type="entry name" value="Immunoglobulins"/>
    <property type="match status" value="2"/>
</dbReference>
<dbReference type="SUPFAM" id="SSF63829">
    <property type="entry name" value="Calcium-dependent phosphotriesterase"/>
    <property type="match status" value="1"/>
</dbReference>
<keyword evidence="5" id="KW-0812">Transmembrane</keyword>
<proteinExistence type="predicted"/>
<reference evidence="7 8" key="1">
    <citation type="journal article" date="2019" name="Int. J. Syst. Evol. Microbiol.">
        <title>The Global Catalogue of Microorganisms (GCM) 10K type strain sequencing project: providing services to taxonomists for standard genome sequencing and annotation.</title>
        <authorList>
            <consortium name="The Broad Institute Genomics Platform"/>
            <consortium name="The Broad Institute Genome Sequencing Center for Infectious Disease"/>
            <person name="Wu L."/>
            <person name="Ma J."/>
        </authorList>
    </citation>
    <scope>NUCLEOTIDE SEQUENCE [LARGE SCALE GENOMIC DNA]</scope>
    <source>
        <strain evidence="7 8">JCM 14307</strain>
    </source>
</reference>
<dbReference type="CDD" id="cd00063">
    <property type="entry name" value="FN3"/>
    <property type="match status" value="2"/>
</dbReference>
<feature type="region of interest" description="Disordered" evidence="4">
    <location>
        <begin position="360"/>
        <end position="463"/>
    </location>
</feature>
<keyword evidence="1" id="KW-0677">Repeat</keyword>
<dbReference type="PANTHER" id="PTHR13817">
    <property type="entry name" value="TITIN"/>
    <property type="match status" value="1"/>
</dbReference>
<dbReference type="InterPro" id="IPR036116">
    <property type="entry name" value="FN3_sf"/>
</dbReference>
<keyword evidence="3" id="KW-0624">Polysaccharide degradation</keyword>
<evidence type="ECO:0000256" key="5">
    <source>
        <dbReference type="SAM" id="Phobius"/>
    </source>
</evidence>
<dbReference type="EMBL" id="BAAANF010000013">
    <property type="protein sequence ID" value="GAA1689524.1"/>
    <property type="molecule type" value="Genomic_DNA"/>
</dbReference>
<keyword evidence="2" id="KW-0378">Hydrolase</keyword>
<comment type="caution">
    <text evidence="7">The sequence shown here is derived from an EMBL/GenBank/DDBJ whole genome shotgun (WGS) entry which is preliminary data.</text>
</comment>
<name>A0ABN2HKJ0_9ACTN</name>
<evidence type="ECO:0000313" key="8">
    <source>
        <dbReference type="Proteomes" id="UP001500280"/>
    </source>
</evidence>
<evidence type="ECO:0000256" key="4">
    <source>
        <dbReference type="SAM" id="MobiDB-lite"/>
    </source>
</evidence>
<protein>
    <recommendedName>
        <fullName evidence="6">Fibronectin type-III domain-containing protein</fullName>
    </recommendedName>
</protein>
<evidence type="ECO:0000256" key="3">
    <source>
        <dbReference type="ARBA" id="ARBA00023326"/>
    </source>
</evidence>
<dbReference type="InterPro" id="IPR013783">
    <property type="entry name" value="Ig-like_fold"/>
</dbReference>
<evidence type="ECO:0000256" key="1">
    <source>
        <dbReference type="ARBA" id="ARBA00022737"/>
    </source>
</evidence>
<feature type="transmembrane region" description="Helical" evidence="5">
    <location>
        <begin position="21"/>
        <end position="42"/>
    </location>
</feature>
<dbReference type="Pfam" id="PF00041">
    <property type="entry name" value="fn3"/>
    <property type="match status" value="2"/>
</dbReference>
<accession>A0ABN2HKJ0</accession>
<dbReference type="PANTHER" id="PTHR13817:SF73">
    <property type="entry name" value="FIBRONECTIN TYPE-III DOMAIN-CONTAINING PROTEIN"/>
    <property type="match status" value="1"/>
</dbReference>
<organism evidence="7 8">
    <name type="scientific">Kribbella yunnanensis</name>
    <dbReference type="NCBI Taxonomy" id="190194"/>
    <lineage>
        <taxon>Bacteria</taxon>
        <taxon>Bacillati</taxon>
        <taxon>Actinomycetota</taxon>
        <taxon>Actinomycetes</taxon>
        <taxon>Propionibacteriales</taxon>
        <taxon>Kribbellaceae</taxon>
        <taxon>Kribbella</taxon>
    </lineage>
</organism>
<evidence type="ECO:0000259" key="6">
    <source>
        <dbReference type="PROSITE" id="PS50853"/>
    </source>
</evidence>
<dbReference type="Proteomes" id="UP001500280">
    <property type="component" value="Unassembled WGS sequence"/>
</dbReference>
<evidence type="ECO:0000313" key="7">
    <source>
        <dbReference type="EMBL" id="GAA1689524.1"/>
    </source>
</evidence>